<dbReference type="GO" id="GO:0003824">
    <property type="term" value="F:catalytic activity"/>
    <property type="evidence" value="ECO:0007669"/>
    <property type="project" value="UniProtKB-ARBA"/>
</dbReference>
<dbReference type="PANTHER" id="PTHR11941">
    <property type="entry name" value="ENOYL-COA HYDRATASE-RELATED"/>
    <property type="match status" value="1"/>
</dbReference>
<dbReference type="AlphaFoldDB" id="A0A8J3Z745"/>
<dbReference type="GO" id="GO:0006635">
    <property type="term" value="P:fatty acid beta-oxidation"/>
    <property type="evidence" value="ECO:0007669"/>
    <property type="project" value="TreeGrafter"/>
</dbReference>
<dbReference type="EMBL" id="BOPG01000034">
    <property type="protein sequence ID" value="GIJ58232.1"/>
    <property type="molecule type" value="Genomic_DNA"/>
</dbReference>
<dbReference type="Gene3D" id="3.90.226.10">
    <property type="entry name" value="2-enoyl-CoA Hydratase, Chain A, domain 1"/>
    <property type="match status" value="1"/>
</dbReference>
<dbReference type="InterPro" id="IPR029045">
    <property type="entry name" value="ClpP/crotonase-like_dom_sf"/>
</dbReference>
<evidence type="ECO:0000313" key="2">
    <source>
        <dbReference type="Proteomes" id="UP000612585"/>
    </source>
</evidence>
<reference evidence="1" key="1">
    <citation type="submission" date="2021-01" db="EMBL/GenBank/DDBJ databases">
        <title>Whole genome shotgun sequence of Virgisporangium aurantiacum NBRC 16421.</title>
        <authorList>
            <person name="Komaki H."/>
            <person name="Tamura T."/>
        </authorList>
    </citation>
    <scope>NUCLEOTIDE SEQUENCE</scope>
    <source>
        <strain evidence="1">NBRC 16421</strain>
    </source>
</reference>
<organism evidence="1 2">
    <name type="scientific">Virgisporangium aurantiacum</name>
    <dbReference type="NCBI Taxonomy" id="175570"/>
    <lineage>
        <taxon>Bacteria</taxon>
        <taxon>Bacillati</taxon>
        <taxon>Actinomycetota</taxon>
        <taxon>Actinomycetes</taxon>
        <taxon>Micromonosporales</taxon>
        <taxon>Micromonosporaceae</taxon>
        <taxon>Virgisporangium</taxon>
    </lineage>
</organism>
<keyword evidence="2" id="KW-1185">Reference proteome</keyword>
<dbReference type="PANTHER" id="PTHR11941:SF54">
    <property type="entry name" value="ENOYL-COA HYDRATASE, MITOCHONDRIAL"/>
    <property type="match status" value="1"/>
</dbReference>
<sequence>MSTVEVTRDGPVAVVRMNRPEVHNALDPAMLDLLLGTVKETTEDPDVRAIVLTGGPKAFNTGEDLVAAAGLEPEQMRAQAAQFQELATALRFAPQPVIAAVGGYAYGGGLEIAVNCDARIAADNARFACPEVEWSLTLSNGSSVLLRQLIGEGWTRELLLFGTVLDAASALRVGLVTRVVPVYDLESKAVAMAHQAARYAKEAVRLTKELLNADPRPWQETLDAEAAAVLEGFGNEELQQRLRNFAERKRHRRPSGL</sequence>
<accession>A0A8J3Z745</accession>
<name>A0A8J3Z745_9ACTN</name>
<comment type="caution">
    <text evidence="1">The sequence shown here is derived from an EMBL/GenBank/DDBJ whole genome shotgun (WGS) entry which is preliminary data.</text>
</comment>
<gene>
    <name evidence="1" type="ORF">Vau01_057480</name>
</gene>
<dbReference type="Pfam" id="PF00378">
    <property type="entry name" value="ECH_1"/>
    <property type="match status" value="1"/>
</dbReference>
<proteinExistence type="predicted"/>
<evidence type="ECO:0000313" key="1">
    <source>
        <dbReference type="EMBL" id="GIJ58232.1"/>
    </source>
</evidence>
<dbReference type="CDD" id="cd06558">
    <property type="entry name" value="crotonase-like"/>
    <property type="match status" value="1"/>
</dbReference>
<dbReference type="SUPFAM" id="SSF52096">
    <property type="entry name" value="ClpP/crotonase"/>
    <property type="match status" value="1"/>
</dbReference>
<protein>
    <submittedName>
        <fullName evidence="1">Crotonase</fullName>
    </submittedName>
</protein>
<dbReference type="Proteomes" id="UP000612585">
    <property type="component" value="Unassembled WGS sequence"/>
</dbReference>
<dbReference type="InterPro" id="IPR001753">
    <property type="entry name" value="Enoyl-CoA_hydra/iso"/>
</dbReference>